<reference evidence="11" key="1">
    <citation type="journal article" date="2019" name="Int. J. Syst. Evol. Microbiol.">
        <title>The Global Catalogue of Microorganisms (GCM) 10K type strain sequencing project: providing services to taxonomists for standard genome sequencing and annotation.</title>
        <authorList>
            <consortium name="The Broad Institute Genomics Platform"/>
            <consortium name="The Broad Institute Genome Sequencing Center for Infectious Disease"/>
            <person name="Wu L."/>
            <person name="Ma J."/>
        </authorList>
    </citation>
    <scope>NUCLEOTIDE SEQUENCE [LARGE SCALE GENOMIC DNA]</scope>
    <source>
        <strain evidence="11">KCTC 23917</strain>
    </source>
</reference>
<comment type="caution">
    <text evidence="10">The sequence shown here is derived from an EMBL/GenBank/DDBJ whole genome shotgun (WGS) entry which is preliminary data.</text>
</comment>
<dbReference type="InterPro" id="IPR005829">
    <property type="entry name" value="Sugar_transporter_CS"/>
</dbReference>
<evidence type="ECO:0000256" key="3">
    <source>
        <dbReference type="ARBA" id="ARBA00007520"/>
    </source>
</evidence>
<keyword evidence="5 8" id="KW-0812">Transmembrane</keyword>
<feature type="transmembrane region" description="Helical" evidence="8">
    <location>
        <begin position="58"/>
        <end position="77"/>
    </location>
</feature>
<feature type="transmembrane region" description="Helical" evidence="8">
    <location>
        <begin position="385"/>
        <end position="405"/>
    </location>
</feature>
<evidence type="ECO:0000256" key="6">
    <source>
        <dbReference type="ARBA" id="ARBA00022989"/>
    </source>
</evidence>
<keyword evidence="7 8" id="KW-0472">Membrane</keyword>
<evidence type="ECO:0000256" key="8">
    <source>
        <dbReference type="SAM" id="Phobius"/>
    </source>
</evidence>
<dbReference type="InterPro" id="IPR001958">
    <property type="entry name" value="Tet-R_TetA/multi-R_MdtG-like"/>
</dbReference>
<feature type="transmembrane region" description="Helical" evidence="8">
    <location>
        <begin position="20"/>
        <end position="38"/>
    </location>
</feature>
<comment type="function">
    <text evidence="1">Resistance to tetracycline by an active tetracycline efflux. This is an energy-dependent process that decreases the accumulation of the antibiotic in whole cells. This protein functions as a metal-tetracycline/H(+) antiporter.</text>
</comment>
<name>A0ABQ2XXX7_9BURK</name>
<dbReference type="Gene3D" id="1.20.1250.20">
    <property type="entry name" value="MFS general substrate transporter like domains"/>
    <property type="match status" value="1"/>
</dbReference>
<feature type="domain" description="Major facilitator superfamily (MFS) profile" evidence="9">
    <location>
        <begin position="19"/>
        <end position="413"/>
    </location>
</feature>
<dbReference type="PROSITE" id="PS50850">
    <property type="entry name" value="MFS"/>
    <property type="match status" value="1"/>
</dbReference>
<evidence type="ECO:0000256" key="7">
    <source>
        <dbReference type="ARBA" id="ARBA00023136"/>
    </source>
</evidence>
<feature type="transmembrane region" description="Helical" evidence="8">
    <location>
        <begin position="89"/>
        <end position="108"/>
    </location>
</feature>
<evidence type="ECO:0000259" key="9">
    <source>
        <dbReference type="PROSITE" id="PS50850"/>
    </source>
</evidence>
<dbReference type="PANTHER" id="PTHR23504:SF15">
    <property type="entry name" value="MAJOR FACILITATOR SUPERFAMILY (MFS) PROFILE DOMAIN-CONTAINING PROTEIN"/>
    <property type="match status" value="1"/>
</dbReference>
<feature type="transmembrane region" description="Helical" evidence="8">
    <location>
        <begin position="265"/>
        <end position="286"/>
    </location>
</feature>
<feature type="transmembrane region" description="Helical" evidence="8">
    <location>
        <begin position="318"/>
        <end position="339"/>
    </location>
</feature>
<dbReference type="InterPro" id="IPR036259">
    <property type="entry name" value="MFS_trans_sf"/>
</dbReference>
<dbReference type="SUPFAM" id="SSF103473">
    <property type="entry name" value="MFS general substrate transporter"/>
    <property type="match status" value="1"/>
</dbReference>
<dbReference type="Proteomes" id="UP000653343">
    <property type="component" value="Unassembled WGS sequence"/>
</dbReference>
<dbReference type="EMBL" id="BMYU01000003">
    <property type="protein sequence ID" value="GGX39612.1"/>
    <property type="molecule type" value="Genomic_DNA"/>
</dbReference>
<dbReference type="PANTHER" id="PTHR23504">
    <property type="entry name" value="MAJOR FACILITATOR SUPERFAMILY DOMAIN-CONTAINING PROTEIN 10"/>
    <property type="match status" value="1"/>
</dbReference>
<dbReference type="InterPro" id="IPR020846">
    <property type="entry name" value="MFS_dom"/>
</dbReference>
<dbReference type="RefSeq" id="WP_189356745.1">
    <property type="nucleotide sequence ID" value="NZ_BMYU01000003.1"/>
</dbReference>
<evidence type="ECO:0000256" key="1">
    <source>
        <dbReference type="ARBA" id="ARBA00003279"/>
    </source>
</evidence>
<keyword evidence="4" id="KW-0813">Transport</keyword>
<comment type="subcellular location">
    <subcellularLocation>
        <location evidence="2">Membrane</location>
        <topology evidence="2">Multi-pass membrane protein</topology>
    </subcellularLocation>
</comment>
<feature type="transmembrane region" description="Helical" evidence="8">
    <location>
        <begin position="293"/>
        <end position="312"/>
    </location>
</feature>
<dbReference type="CDD" id="cd17388">
    <property type="entry name" value="MFS_TetA"/>
    <property type="match status" value="1"/>
</dbReference>
<dbReference type="InterPro" id="IPR011701">
    <property type="entry name" value="MFS"/>
</dbReference>
<feature type="transmembrane region" description="Helical" evidence="8">
    <location>
        <begin position="146"/>
        <end position="169"/>
    </location>
</feature>
<keyword evidence="11" id="KW-1185">Reference proteome</keyword>
<dbReference type="PROSITE" id="PS00216">
    <property type="entry name" value="SUGAR_TRANSPORT_1"/>
    <property type="match status" value="1"/>
</dbReference>
<feature type="transmembrane region" description="Helical" evidence="8">
    <location>
        <begin position="175"/>
        <end position="195"/>
    </location>
</feature>
<dbReference type="Pfam" id="PF07690">
    <property type="entry name" value="MFS_1"/>
    <property type="match status" value="1"/>
</dbReference>
<feature type="transmembrane region" description="Helical" evidence="8">
    <location>
        <begin position="231"/>
        <end position="250"/>
    </location>
</feature>
<keyword evidence="6 8" id="KW-1133">Transmembrane helix</keyword>
<evidence type="ECO:0000256" key="2">
    <source>
        <dbReference type="ARBA" id="ARBA00004141"/>
    </source>
</evidence>
<evidence type="ECO:0000256" key="5">
    <source>
        <dbReference type="ARBA" id="ARBA00022692"/>
    </source>
</evidence>
<protein>
    <submittedName>
        <fullName evidence="10">Tetracycline resistance MFS efflux pump</fullName>
    </submittedName>
</protein>
<organism evidence="10 11">
    <name type="scientific">Undibacterium squillarum</name>
    <dbReference type="NCBI Taxonomy" id="1131567"/>
    <lineage>
        <taxon>Bacteria</taxon>
        <taxon>Pseudomonadati</taxon>
        <taxon>Pseudomonadota</taxon>
        <taxon>Betaproteobacteria</taxon>
        <taxon>Burkholderiales</taxon>
        <taxon>Oxalobacteraceae</taxon>
        <taxon>Undibacterium</taxon>
    </lineage>
</organism>
<accession>A0ABQ2XXX7</accession>
<evidence type="ECO:0000256" key="4">
    <source>
        <dbReference type="ARBA" id="ARBA00022448"/>
    </source>
</evidence>
<proteinExistence type="inferred from homology"/>
<comment type="similarity">
    <text evidence="3">Belongs to the major facilitator superfamily. TCR/Tet family.</text>
</comment>
<gene>
    <name evidence="10" type="primary">tetA</name>
    <name evidence="10" type="ORF">GCM10010946_17670</name>
</gene>
<sequence>MQANQAATDGQSPPPLPSSVRFVLLTVFLDILGVGLIIPVLPSLVGAFGLNASDQAHWYGWVIAIYGVMQFFFAPLIGALSDRYGRRPVLLTCVAGLGLNFLAMPFAPGVLWLLVIRAVGGITAGNLSVANAYIADVSPPAQRSQALGKIGAMFGLGFICGPVLGGLLGEVDLHYPFYLAAAVSLGNFIYGCISLPESLTPEHRKPLRLAAANPFTGLTGLAHLRGVGQLVWVYALTMFAQFIIQTSWVLSTTLRFGWTPLQNGFSLFLVGVSSVVMQGLLLGPYIKRVGDAGAVTIGLASSALTLLCYAVAPQGWMMYVLIICNLLAFGTGPALQAYFSRAVDARSQGAAMGSLSSLASLMSVAATLTGTSLLAQVSHFPAGSIWLGAPFFLASAMQVAALLLARHTLRRLNPV</sequence>
<evidence type="ECO:0000313" key="10">
    <source>
        <dbReference type="EMBL" id="GGX39612.1"/>
    </source>
</evidence>
<feature type="transmembrane region" description="Helical" evidence="8">
    <location>
        <begin position="351"/>
        <end position="373"/>
    </location>
</feature>
<dbReference type="PRINTS" id="PR01035">
    <property type="entry name" value="TCRTETA"/>
</dbReference>
<feature type="transmembrane region" description="Helical" evidence="8">
    <location>
        <begin position="114"/>
        <end position="134"/>
    </location>
</feature>
<evidence type="ECO:0000313" key="11">
    <source>
        <dbReference type="Proteomes" id="UP000653343"/>
    </source>
</evidence>